<gene>
    <name evidence="1" type="ORF">V1525DRAFT_334826</name>
</gene>
<protein>
    <submittedName>
        <fullName evidence="1">Uncharacterized protein</fullName>
    </submittedName>
</protein>
<proteinExistence type="predicted"/>
<dbReference type="Proteomes" id="UP001433508">
    <property type="component" value="Unassembled WGS sequence"/>
</dbReference>
<dbReference type="EMBL" id="MU971335">
    <property type="protein sequence ID" value="KAK9241194.1"/>
    <property type="molecule type" value="Genomic_DNA"/>
</dbReference>
<keyword evidence="2" id="KW-1185">Reference proteome</keyword>
<evidence type="ECO:0000313" key="2">
    <source>
        <dbReference type="Proteomes" id="UP001433508"/>
    </source>
</evidence>
<comment type="caution">
    <text evidence="1">The sequence shown here is derived from an EMBL/GenBank/DDBJ whole genome shotgun (WGS) entry which is preliminary data.</text>
</comment>
<evidence type="ECO:0000313" key="1">
    <source>
        <dbReference type="EMBL" id="KAK9241194.1"/>
    </source>
</evidence>
<sequence>MEEDQTVVCAPDDVLGSKSTLLKSVSRTEKIKIFKYDKSYWSFDSIGEMHVGQEQVFKDLGMPLLDNAFKGFNNCIFAYGQTGSGKSYSMMGPRDEPGVIPRICRELFARIAEISSSGLTCTVEVSYLEIYNERVRDLLNPKNKGNLRVREHPSLGPYVEDLSRLAVGSFEEIEELMDEGNKARTVAATNMNETSSRSHAVFTLTVTQKTHDVETNMDAEKVSRISLVDLAGSERAAATGATGSRLKEGTEINRSLSALGRVIRVLADMSTGKKQKDAAVVPYRDSALTWLLKDSLGGNSMTAMIATISPADINYDETLSTLRYADSAKRIKNHAIVNEDPNTKLIRELKEELALLRTKLETGESKPGEVTSLESQLISITTPDGTIRNVTKADIAEQLNASEKLLKEVNQTWEERLAMTQEIHKQREAALEELGINIEKGFVGLHTPKNIPYLVNLSDDPLLAECLVYNIKRGSTRVGNADSLTTAQIRLHGSKILTDHCTFENDDGVVTIIPNDNAAVMVNGLRLSAARRLHSGDRIILGDFHIFRFNHPQEALMERHKGTRRIRSPGMDPERRKVVTRTEPGKSTSASDDAEMASIGSDYVDFPSFDEVSTGSATPNAPSLPVDDSMGDWSFARMEAAKSYLGPDATANIASLTDEELDRLFDEMQRVRSTRKGRPDSSLDLYDGDTDSVASVGSSPFAARDRRSISGIKDYFSEDPLSPTSRGSFSNDVYRPDSLKMKMNQVRTELRGRMEVQKELEAKLRENLNNSPSPSHHSEKELSDNLRRQLSVSSPPPLFTLKRQPELSRDEKILCSKVIAVWRRRGSLRMMDALHRYALLLKEAQIMSNEMNQGVRFQFTILDEGYVTASSYDLVLNDAEPEEDAALMNAVKPCVAVRVMDFKDEVIRLFSIEKLETIVKSMRNIYNESPMYAELRGSCTSVPSADTFLQKYTYVGDAYVPMVGALRGRKTEFSSDIISPHTLSVIGLINLSLEQSEGLSSDADERVSSFTLVANLKTILGFSEREFTEVHVQMFLPGANETSYPGGISTSQIVSGFGDGPVVFNSYHVISFSSSMSAPTVRNRADSTLLHLKVFANISKIHLEKLQSWDDMREDGANSERVSNVSDKSHLASQQHDAFVKIQVLELSDSGLYEAVDILRGYDDEKGLLYLHIGVQKRLRLSITHSSGDNFDWSNVSKLAVCDVRLIDRQGNIHSSQSKVDRVELRLVNKLKTVANADGTRTVTVIGQWDSSGHSSIFLDSTTADKCRIVMSVSWQVSTPSIASPLEFTTNLVGVMQGRAARAPSRLSLILSSNWLTHSYVALFQVHLRPYSAVDVGPLSVQSNYISGEEYLGSWKPRGISLVEQYMAARNNRIKRAELDHTNTVLGYVHINDFQSSENETFDDRQSRLLRMALNLWKRHSKCERARGRTAISHLANPQAGMKYVADVRQVPKSSILAKTGYVWMPDDAMQSWQRRYIELRRPYLHVHNLTDMEEVLAINVSQCRIGYQPEVLESLQRPNIFAIYAESGTHLVCVKTHNELSEWVMKIGQGFGSGRAVVQN</sequence>
<accession>A0ACC3TBP8</accession>
<name>A0ACC3TBP8_LIPKO</name>
<reference evidence="2" key="1">
    <citation type="journal article" date="2024" name="Front. Bioeng. Biotechnol.">
        <title>Genome-scale model development and genomic sequencing of the oleaginous clade Lipomyces.</title>
        <authorList>
            <person name="Czajka J.J."/>
            <person name="Han Y."/>
            <person name="Kim J."/>
            <person name="Mondo S.J."/>
            <person name="Hofstad B.A."/>
            <person name="Robles A."/>
            <person name="Haridas S."/>
            <person name="Riley R."/>
            <person name="LaButti K."/>
            <person name="Pangilinan J."/>
            <person name="Andreopoulos W."/>
            <person name="Lipzen A."/>
            <person name="Yan J."/>
            <person name="Wang M."/>
            <person name="Ng V."/>
            <person name="Grigoriev I.V."/>
            <person name="Spatafora J.W."/>
            <person name="Magnuson J.K."/>
            <person name="Baker S.E."/>
            <person name="Pomraning K.R."/>
        </authorList>
    </citation>
    <scope>NUCLEOTIDE SEQUENCE [LARGE SCALE GENOMIC DNA]</scope>
    <source>
        <strain evidence="2">CBS 7786</strain>
    </source>
</reference>
<organism evidence="1 2">
    <name type="scientific">Lipomyces kononenkoae</name>
    <name type="common">Yeast</name>
    <dbReference type="NCBI Taxonomy" id="34357"/>
    <lineage>
        <taxon>Eukaryota</taxon>
        <taxon>Fungi</taxon>
        <taxon>Dikarya</taxon>
        <taxon>Ascomycota</taxon>
        <taxon>Saccharomycotina</taxon>
        <taxon>Lipomycetes</taxon>
        <taxon>Lipomycetales</taxon>
        <taxon>Lipomycetaceae</taxon>
        <taxon>Lipomyces</taxon>
    </lineage>
</organism>